<dbReference type="InterPro" id="IPR015943">
    <property type="entry name" value="WD40/YVTN_repeat-like_dom_sf"/>
</dbReference>
<dbReference type="EMBL" id="CP089982">
    <property type="protein sequence ID" value="WXA96554.1"/>
    <property type="molecule type" value="Genomic_DNA"/>
</dbReference>
<evidence type="ECO:0000313" key="1">
    <source>
        <dbReference type="EMBL" id="WXA96554.1"/>
    </source>
</evidence>
<proteinExistence type="predicted"/>
<dbReference type="PANTHER" id="PTHR40274">
    <property type="entry name" value="VIRGINIAMYCIN B LYASE"/>
    <property type="match status" value="1"/>
</dbReference>
<dbReference type="Gene3D" id="2.130.10.10">
    <property type="entry name" value="YVTN repeat-like/Quinoprotein amine dehydrogenase"/>
    <property type="match status" value="1"/>
</dbReference>
<name>A0ABZ2KD89_9BACT</name>
<evidence type="ECO:0000313" key="2">
    <source>
        <dbReference type="Proteomes" id="UP001379533"/>
    </source>
</evidence>
<dbReference type="InterPro" id="IPR051344">
    <property type="entry name" value="Vgb"/>
</dbReference>
<organism evidence="1 2">
    <name type="scientific">Pendulispora brunnea</name>
    <dbReference type="NCBI Taxonomy" id="2905690"/>
    <lineage>
        <taxon>Bacteria</taxon>
        <taxon>Pseudomonadati</taxon>
        <taxon>Myxococcota</taxon>
        <taxon>Myxococcia</taxon>
        <taxon>Myxococcales</taxon>
        <taxon>Sorangiineae</taxon>
        <taxon>Pendulisporaceae</taxon>
        <taxon>Pendulispora</taxon>
    </lineage>
</organism>
<keyword evidence="2" id="KW-1185">Reference proteome</keyword>
<gene>
    <name evidence="1" type="ORF">LZC95_06840</name>
</gene>
<dbReference type="RefSeq" id="WP_394847171.1">
    <property type="nucleotide sequence ID" value="NZ_CP089982.1"/>
</dbReference>
<sequence>MVFMNAVISKLASPIRSLTIRQSRSCVQVLAAMTVLGAAPQVACGNDSGESSVEENASASSVSSGSAGSRNRYANYFISSFGSDQLMFYNENSGKFLGVLFDVPKPVASQIGYGGDLFLSASGSGDVLRFDGFTGAFKGTFIHAGEGGLTSPTAPNFGPDDLAYVGDLTTNSMLRFDANGKFIDVFADHATSGLLLPFMQTFDDTSMYLASGGTNSILRWDLKTKKFLGAFVPPGSGGLVKPIGLEFGPDGHLYAGSAGTNAVLRYNGKTGEFMDAFVPPDTAGMSDPHAIRFGGPNSNLYVVSTGNNQVLEFDRVTGAFVRVVADGTADGLSASRGLTFTPRPIFNVYASIANNSTADLDRRHKFQHVFVDRRLKDYSDPSPRSKLLSITSSDKNVDICDAVRGAKYGEPDYEFDLDFSNKTGVKQHYTITYIASNSHRLTTIATTEVEVPPQ</sequence>
<accession>A0ABZ2KD89</accession>
<dbReference type="Proteomes" id="UP001379533">
    <property type="component" value="Chromosome"/>
</dbReference>
<reference evidence="1 2" key="1">
    <citation type="submission" date="2021-12" db="EMBL/GenBank/DDBJ databases">
        <title>Discovery of the Pendulisporaceae a myxobacterial family with distinct sporulation behavior and unique specialized metabolism.</title>
        <authorList>
            <person name="Garcia R."/>
            <person name="Popoff A."/>
            <person name="Bader C.D."/>
            <person name="Loehr J."/>
            <person name="Walesch S."/>
            <person name="Walt C."/>
            <person name="Boldt J."/>
            <person name="Bunk B."/>
            <person name="Haeckl F.J.F.P.J."/>
            <person name="Gunesch A.P."/>
            <person name="Birkelbach J."/>
            <person name="Nuebel U."/>
            <person name="Pietschmann T."/>
            <person name="Bach T."/>
            <person name="Mueller R."/>
        </authorList>
    </citation>
    <scope>NUCLEOTIDE SEQUENCE [LARGE SCALE GENOMIC DNA]</scope>
    <source>
        <strain evidence="1 2">MSr12523</strain>
    </source>
</reference>
<dbReference type="SUPFAM" id="SSF101898">
    <property type="entry name" value="NHL repeat"/>
    <property type="match status" value="1"/>
</dbReference>
<dbReference type="PANTHER" id="PTHR40274:SF3">
    <property type="entry name" value="VIRGINIAMYCIN B LYASE"/>
    <property type="match status" value="1"/>
</dbReference>
<protein>
    <submittedName>
        <fullName evidence="1">Uncharacterized protein</fullName>
    </submittedName>
</protein>